<dbReference type="EMBL" id="CAJOBA010052514">
    <property type="protein sequence ID" value="CAF4255631.1"/>
    <property type="molecule type" value="Genomic_DNA"/>
</dbReference>
<keyword evidence="1" id="KW-0175">Coiled coil</keyword>
<gene>
    <name evidence="3" type="ORF">OVA965_LOCUS35306</name>
    <name evidence="4" type="ORF">TMI583_LOCUS36268</name>
</gene>
<organism evidence="4 5">
    <name type="scientific">Didymodactylos carnosus</name>
    <dbReference type="NCBI Taxonomy" id="1234261"/>
    <lineage>
        <taxon>Eukaryota</taxon>
        <taxon>Metazoa</taxon>
        <taxon>Spiralia</taxon>
        <taxon>Gnathifera</taxon>
        <taxon>Rotifera</taxon>
        <taxon>Eurotatoria</taxon>
        <taxon>Bdelloidea</taxon>
        <taxon>Philodinida</taxon>
        <taxon>Philodinidae</taxon>
        <taxon>Didymodactylos</taxon>
    </lineage>
</organism>
<sequence length="263" mass="30899">MGCKHSNNAIATNSNSMSTSKNRQHSPAATSASASTSTTADTTATRPTVFNRERVNLESHQLVWLDPNVNNSNESESSITIEDLRKIIDYTKLFDNVEECQQYIVQTKDTTTFLVISEQLGQILIPQIHHLKNIWIIYVYCHNTEYHQPWASHYSKIKQVHTELDQLLNDLNKDVQEYLKHENDGIFSEFGRQDKMTDDLTSWWIPFIDLLCYLPYPEDYRNRLINSLKTYYKDKEEELQVLQEFETTYKPDKAVWWYTRPTF</sequence>
<feature type="non-terminal residue" evidence="4">
    <location>
        <position position="1"/>
    </location>
</feature>
<feature type="region of interest" description="Disordered" evidence="2">
    <location>
        <begin position="1"/>
        <end position="51"/>
    </location>
</feature>
<dbReference type="Proteomes" id="UP000677228">
    <property type="component" value="Unassembled WGS sequence"/>
</dbReference>
<dbReference type="AlphaFoldDB" id="A0A8S2T0X3"/>
<dbReference type="Proteomes" id="UP000682733">
    <property type="component" value="Unassembled WGS sequence"/>
</dbReference>
<name>A0A8S2T0X3_9BILA</name>
<protein>
    <submittedName>
        <fullName evidence="4">Uncharacterized protein</fullName>
    </submittedName>
</protein>
<feature type="compositionally biased region" description="Low complexity" evidence="2">
    <location>
        <begin position="28"/>
        <end position="45"/>
    </location>
</feature>
<reference evidence="4" key="1">
    <citation type="submission" date="2021-02" db="EMBL/GenBank/DDBJ databases">
        <authorList>
            <person name="Nowell W R."/>
        </authorList>
    </citation>
    <scope>NUCLEOTIDE SEQUENCE</scope>
</reference>
<evidence type="ECO:0000256" key="2">
    <source>
        <dbReference type="SAM" id="MobiDB-lite"/>
    </source>
</evidence>
<evidence type="ECO:0000313" key="5">
    <source>
        <dbReference type="Proteomes" id="UP000682733"/>
    </source>
</evidence>
<proteinExistence type="predicted"/>
<comment type="caution">
    <text evidence="4">The sequence shown here is derived from an EMBL/GenBank/DDBJ whole genome shotgun (WGS) entry which is preliminary data.</text>
</comment>
<dbReference type="EMBL" id="CAJNOK010030645">
    <property type="protein sequence ID" value="CAF1462512.1"/>
    <property type="molecule type" value="Genomic_DNA"/>
</dbReference>
<evidence type="ECO:0000313" key="4">
    <source>
        <dbReference type="EMBL" id="CAF4255631.1"/>
    </source>
</evidence>
<feature type="coiled-coil region" evidence="1">
    <location>
        <begin position="157"/>
        <end position="184"/>
    </location>
</feature>
<accession>A0A8S2T0X3</accession>
<feature type="compositionally biased region" description="Polar residues" evidence="2">
    <location>
        <begin position="1"/>
        <end position="27"/>
    </location>
</feature>
<evidence type="ECO:0000313" key="3">
    <source>
        <dbReference type="EMBL" id="CAF1462512.1"/>
    </source>
</evidence>
<evidence type="ECO:0000256" key="1">
    <source>
        <dbReference type="SAM" id="Coils"/>
    </source>
</evidence>